<sequence length="151" mass="16583">MGFEEVDSGKIAAAAALIDACLAGDTAAGWRLELHTALANTFVHYNLYQVRHVYQIGLLFVLGLLLLYIGRGVFSRFRSRPGARLAAFGLLLSSALWGLEVISLHQTDQVLYHLWGGCMTVAYLWVLAAVLTALGAFLDVLRRDRKRACCS</sequence>
<organism evidence="2 3">
    <name type="scientific">Silvibacterium dinghuense</name>
    <dbReference type="NCBI Taxonomy" id="1560006"/>
    <lineage>
        <taxon>Bacteria</taxon>
        <taxon>Pseudomonadati</taxon>
        <taxon>Acidobacteriota</taxon>
        <taxon>Terriglobia</taxon>
        <taxon>Terriglobales</taxon>
        <taxon>Acidobacteriaceae</taxon>
        <taxon>Silvibacterium</taxon>
    </lineage>
</organism>
<dbReference type="EMBL" id="SDMK01000001">
    <property type="protein sequence ID" value="RXS96739.1"/>
    <property type="molecule type" value="Genomic_DNA"/>
</dbReference>
<protein>
    <submittedName>
        <fullName evidence="2">Uncharacterized protein</fullName>
    </submittedName>
</protein>
<evidence type="ECO:0000313" key="2">
    <source>
        <dbReference type="EMBL" id="RXS96739.1"/>
    </source>
</evidence>
<proteinExistence type="predicted"/>
<feature type="transmembrane region" description="Helical" evidence="1">
    <location>
        <begin position="52"/>
        <end position="70"/>
    </location>
</feature>
<comment type="caution">
    <text evidence="2">The sequence shown here is derived from an EMBL/GenBank/DDBJ whole genome shotgun (WGS) entry which is preliminary data.</text>
</comment>
<dbReference type="RefSeq" id="WP_129206500.1">
    <property type="nucleotide sequence ID" value="NZ_BMGU01000001.1"/>
</dbReference>
<keyword evidence="1" id="KW-1133">Transmembrane helix</keyword>
<reference evidence="2 3" key="1">
    <citation type="journal article" date="2016" name="Int. J. Syst. Evol. Microbiol.">
        <title>Acidipila dinghuensis sp. nov., an acidobacterium isolated from forest soil.</title>
        <authorList>
            <person name="Jiang Y.W."/>
            <person name="Wang J."/>
            <person name="Chen M.H."/>
            <person name="Lv Y.Y."/>
            <person name="Qiu L.H."/>
        </authorList>
    </citation>
    <scope>NUCLEOTIDE SEQUENCE [LARGE SCALE GENOMIC DNA]</scope>
    <source>
        <strain evidence="2 3">DHOF10</strain>
    </source>
</reference>
<dbReference type="AlphaFoldDB" id="A0A4Q1SH89"/>
<evidence type="ECO:0000256" key="1">
    <source>
        <dbReference type="SAM" id="Phobius"/>
    </source>
</evidence>
<gene>
    <name evidence="2" type="ORF">ESZ00_01970</name>
</gene>
<evidence type="ECO:0000313" key="3">
    <source>
        <dbReference type="Proteomes" id="UP000290253"/>
    </source>
</evidence>
<accession>A0A4Q1SH89</accession>
<dbReference type="OrthoDB" id="10020124at2"/>
<dbReference type="Proteomes" id="UP000290253">
    <property type="component" value="Unassembled WGS sequence"/>
</dbReference>
<name>A0A4Q1SH89_9BACT</name>
<feature type="transmembrane region" description="Helical" evidence="1">
    <location>
        <begin position="82"/>
        <end position="102"/>
    </location>
</feature>
<feature type="transmembrane region" description="Helical" evidence="1">
    <location>
        <begin position="114"/>
        <end position="138"/>
    </location>
</feature>
<keyword evidence="1" id="KW-0472">Membrane</keyword>
<keyword evidence="3" id="KW-1185">Reference proteome</keyword>
<keyword evidence="1" id="KW-0812">Transmembrane</keyword>